<evidence type="ECO:0000313" key="2">
    <source>
        <dbReference type="EMBL" id="MDT7015352.1"/>
    </source>
</evidence>
<dbReference type="EMBL" id="JAVLAM010000012">
    <property type="protein sequence ID" value="MDT7015580.1"/>
    <property type="molecule type" value="Genomic_DNA"/>
</dbReference>
<proteinExistence type="predicted"/>
<comment type="caution">
    <text evidence="3">The sequence shown here is derived from an EMBL/GenBank/DDBJ whole genome shotgun (WGS) entry which is preliminary data.</text>
</comment>
<dbReference type="Gene3D" id="1.10.260.40">
    <property type="entry name" value="lambda repressor-like DNA-binding domains"/>
    <property type="match status" value="1"/>
</dbReference>
<dbReference type="SUPFAM" id="SSF47413">
    <property type="entry name" value="lambda repressor-like DNA-binding domains"/>
    <property type="match status" value="1"/>
</dbReference>
<dbReference type="InterPro" id="IPR010982">
    <property type="entry name" value="Lambda_DNA-bd_dom_sf"/>
</dbReference>
<organism evidence="3 4">
    <name type="scientific">Levilactobacillus namurensis</name>
    <dbReference type="NCBI Taxonomy" id="380393"/>
    <lineage>
        <taxon>Bacteria</taxon>
        <taxon>Bacillati</taxon>
        <taxon>Bacillota</taxon>
        <taxon>Bacilli</taxon>
        <taxon>Lactobacillales</taxon>
        <taxon>Lactobacillaceae</taxon>
        <taxon>Levilactobacillus</taxon>
    </lineage>
</organism>
<evidence type="ECO:0000313" key="3">
    <source>
        <dbReference type="EMBL" id="MDT7015580.1"/>
    </source>
</evidence>
<dbReference type="EMBL" id="JAVLAM010000005">
    <property type="protein sequence ID" value="MDT7015352.1"/>
    <property type="molecule type" value="Genomic_DNA"/>
</dbReference>
<dbReference type="CDD" id="cd00093">
    <property type="entry name" value="HTH_XRE"/>
    <property type="match status" value="1"/>
</dbReference>
<dbReference type="AlphaFoldDB" id="A0AAW8WA24"/>
<dbReference type="GO" id="GO:0003677">
    <property type="term" value="F:DNA binding"/>
    <property type="evidence" value="ECO:0007669"/>
    <property type="project" value="InterPro"/>
</dbReference>
<dbReference type="Proteomes" id="UP001254075">
    <property type="component" value="Unassembled WGS sequence"/>
</dbReference>
<accession>A0AAW8WA24</accession>
<gene>
    <name evidence="1" type="ORF">RI532_00015</name>
    <name evidence="2" type="ORF">RI532_13300</name>
    <name evidence="3" type="ORF">RI532_14575</name>
</gene>
<dbReference type="RefSeq" id="WP_015474451.1">
    <property type="nucleotide sequence ID" value="NZ_DYXS01000008.1"/>
</dbReference>
<dbReference type="EMBL" id="JAVLAM010000001">
    <property type="protein sequence ID" value="MDT7012826.1"/>
    <property type="molecule type" value="Genomic_DNA"/>
</dbReference>
<name>A0AAW8WA24_9LACO</name>
<reference evidence="3" key="1">
    <citation type="submission" date="2023-08" db="EMBL/GenBank/DDBJ databases">
        <authorList>
            <person name="Page C.A."/>
            <person name="Perez-Diaz I.M."/>
        </authorList>
    </citation>
    <scope>NUCLEOTIDE SEQUENCE</scope>
    <source>
        <strain evidence="3">3.8.38</strain>
    </source>
</reference>
<evidence type="ECO:0000313" key="4">
    <source>
        <dbReference type="Proteomes" id="UP001254075"/>
    </source>
</evidence>
<protein>
    <submittedName>
        <fullName evidence="3">Transcriptional regulator</fullName>
    </submittedName>
</protein>
<sequence>MSEEMLVEGIKQKSKHIKMALMDRGMTQVELAHMLSTNPQVLNRAIQGDMSPRSLELRKQINKVLGI</sequence>
<evidence type="ECO:0000313" key="1">
    <source>
        <dbReference type="EMBL" id="MDT7012826.1"/>
    </source>
</evidence>
<dbReference type="InterPro" id="IPR001387">
    <property type="entry name" value="Cro/C1-type_HTH"/>
</dbReference>